<feature type="region of interest" description="Disordered" evidence="1">
    <location>
        <begin position="1"/>
        <end position="29"/>
    </location>
</feature>
<evidence type="ECO:0000313" key="3">
    <source>
        <dbReference type="Proteomes" id="UP001155241"/>
    </source>
</evidence>
<proteinExistence type="predicted"/>
<dbReference type="AlphaFoldDB" id="A0A9X2FAE6"/>
<evidence type="ECO:0000313" key="2">
    <source>
        <dbReference type="EMBL" id="MCO6042366.1"/>
    </source>
</evidence>
<feature type="compositionally biased region" description="Polar residues" evidence="1">
    <location>
        <begin position="15"/>
        <end position="28"/>
    </location>
</feature>
<name>A0A9X2FAE6_9BACT</name>
<dbReference type="Proteomes" id="UP001155241">
    <property type="component" value="Unassembled WGS sequence"/>
</dbReference>
<sequence length="68" mass="7838">MSAATTTNEMDRSTKVSTQQQNQLTDESMQPVPDLIDYVRDYARQKPKVAAMWCFGLGFVLGWRLKPW</sequence>
<comment type="caution">
    <text evidence="2">The sequence shown here is derived from an EMBL/GenBank/DDBJ whole genome shotgun (WGS) entry which is preliminary data.</text>
</comment>
<reference evidence="2" key="1">
    <citation type="submission" date="2022-06" db="EMBL/GenBank/DDBJ databases">
        <title>Aeoliella straminimaris, a novel planctomycete from sediments.</title>
        <authorList>
            <person name="Vitorino I.R."/>
            <person name="Lage O.M."/>
        </authorList>
    </citation>
    <scope>NUCLEOTIDE SEQUENCE</scope>
    <source>
        <strain evidence="2">ICT_H6.2</strain>
    </source>
</reference>
<gene>
    <name evidence="2" type="ORF">NG895_00460</name>
</gene>
<accession>A0A9X2FAE6</accession>
<evidence type="ECO:0000256" key="1">
    <source>
        <dbReference type="SAM" id="MobiDB-lite"/>
    </source>
</evidence>
<dbReference type="RefSeq" id="WP_252850467.1">
    <property type="nucleotide sequence ID" value="NZ_JAMXLR010000003.1"/>
</dbReference>
<keyword evidence="3" id="KW-1185">Reference proteome</keyword>
<protein>
    <submittedName>
        <fullName evidence="2">Uncharacterized protein</fullName>
    </submittedName>
</protein>
<dbReference type="EMBL" id="JAMXLR010000003">
    <property type="protein sequence ID" value="MCO6042366.1"/>
    <property type="molecule type" value="Genomic_DNA"/>
</dbReference>
<organism evidence="2 3">
    <name type="scientific">Aeoliella straminimaris</name>
    <dbReference type="NCBI Taxonomy" id="2954799"/>
    <lineage>
        <taxon>Bacteria</taxon>
        <taxon>Pseudomonadati</taxon>
        <taxon>Planctomycetota</taxon>
        <taxon>Planctomycetia</taxon>
        <taxon>Pirellulales</taxon>
        <taxon>Lacipirellulaceae</taxon>
        <taxon>Aeoliella</taxon>
    </lineage>
</organism>